<dbReference type="Pfam" id="PF07992">
    <property type="entry name" value="Pyr_redox_2"/>
    <property type="match status" value="1"/>
</dbReference>
<dbReference type="PRINTS" id="PR00419">
    <property type="entry name" value="ADXRDTASE"/>
</dbReference>
<sequence length="524" mass="55548">MPHVITGDCCSLGSCVRVCPLDCIHPRPDEPGFATAEMLFIDPGVCIDCGACADACAADAAKHISTLTGDQQHYAQANREHFRANPVPAGSQAPSWTLRPLPPGTPRLRIAIIGSGPAGMFAAEELLRHPEVEVDVYERLYTPWGLLRSGVAPDHPRTKSVAATFEVLAREANVRLLLGVEVGKDVSVDELRRHYHAVVIAIGASAPKKLAVPGHALPGSLAAAELAAWYNGHPDSADLDVRLAGPRAVVVGNGNLALDIARMLLADPGALRATDIAAHALAALETGAITEVTIVGRGDPAQAAFTEPAADALARCDSLSITTDREFTASDLRAHRALRTLQGAGPRTASKRVNFRFATSVAAIRGGDSVEYVRLVGTNGHSEVIPACLVVHAIGHHRTPLPGLAMDAAGPTAAGRVTAQGVPIPGLYSVGWHKRGARGTIGANRFCAKATIAALRADYIAGKLRQPVREPADLEARFRRASVHPVGYAGWLKIDSEERRRGHRALRPRIKLVDHEELSARAHD</sequence>
<comment type="caution">
    <text evidence="9">The sequence shown here is derived from an EMBL/GenBank/DDBJ whole genome shotgun (WGS) entry which is preliminary data.</text>
</comment>
<proteinExistence type="predicted"/>
<dbReference type="Gene3D" id="3.50.50.60">
    <property type="entry name" value="FAD/NAD(P)-binding domain"/>
    <property type="match status" value="1"/>
</dbReference>
<name>A0ABS4QLM1_9NOCA</name>
<comment type="catalytic activity">
    <reaction evidence="7">
        <text>2 reduced [2Fe-2S]-[ferredoxin] + NADP(+) + H(+) = 2 oxidized [2Fe-2S]-[ferredoxin] + NADPH</text>
        <dbReference type="Rhea" id="RHEA:20125"/>
        <dbReference type="Rhea" id="RHEA-COMP:10000"/>
        <dbReference type="Rhea" id="RHEA-COMP:10001"/>
        <dbReference type="ChEBI" id="CHEBI:15378"/>
        <dbReference type="ChEBI" id="CHEBI:33737"/>
        <dbReference type="ChEBI" id="CHEBI:33738"/>
        <dbReference type="ChEBI" id="CHEBI:57783"/>
        <dbReference type="ChEBI" id="CHEBI:58349"/>
        <dbReference type="EC" id="1.18.1.2"/>
    </reaction>
</comment>
<dbReference type="SUPFAM" id="SSF51971">
    <property type="entry name" value="Nucleotide-binding domain"/>
    <property type="match status" value="1"/>
</dbReference>
<dbReference type="Gene3D" id="3.30.70.20">
    <property type="match status" value="1"/>
</dbReference>
<keyword evidence="3" id="KW-0285">Flavoprotein</keyword>
<organism evidence="9 10">
    <name type="scientific">Nocardia goodfellowii</name>
    <dbReference type="NCBI Taxonomy" id="882446"/>
    <lineage>
        <taxon>Bacteria</taxon>
        <taxon>Bacillati</taxon>
        <taxon>Actinomycetota</taxon>
        <taxon>Actinomycetes</taxon>
        <taxon>Mycobacteriales</taxon>
        <taxon>Nocardiaceae</taxon>
        <taxon>Nocardia</taxon>
    </lineage>
</organism>
<reference evidence="9 10" key="1">
    <citation type="submission" date="2021-03" db="EMBL/GenBank/DDBJ databases">
        <title>Sequencing the genomes of 1000 actinobacteria strains.</title>
        <authorList>
            <person name="Klenk H.-P."/>
        </authorList>
    </citation>
    <scope>NUCLEOTIDE SEQUENCE [LARGE SCALE GENOMIC DNA]</scope>
    <source>
        <strain evidence="9 10">DSM 45516</strain>
    </source>
</reference>
<keyword evidence="10" id="KW-1185">Reference proteome</keyword>
<dbReference type="Proteomes" id="UP001519325">
    <property type="component" value="Unassembled WGS sequence"/>
</dbReference>
<evidence type="ECO:0000256" key="4">
    <source>
        <dbReference type="ARBA" id="ARBA00022827"/>
    </source>
</evidence>
<comment type="cofactor">
    <cofactor evidence="1">
        <name>FAD</name>
        <dbReference type="ChEBI" id="CHEBI:57692"/>
    </cofactor>
</comment>
<dbReference type="EMBL" id="JAGGMR010000001">
    <property type="protein sequence ID" value="MBP2191576.1"/>
    <property type="molecule type" value="Genomic_DNA"/>
</dbReference>
<evidence type="ECO:0000256" key="1">
    <source>
        <dbReference type="ARBA" id="ARBA00001974"/>
    </source>
</evidence>
<evidence type="ECO:0000256" key="2">
    <source>
        <dbReference type="ARBA" id="ARBA00013223"/>
    </source>
</evidence>
<keyword evidence="5" id="KW-0521">NADP</keyword>
<dbReference type="EC" id="1.18.1.2" evidence="2"/>
<dbReference type="InterPro" id="IPR017896">
    <property type="entry name" value="4Fe4S_Fe-S-bd"/>
</dbReference>
<evidence type="ECO:0000259" key="8">
    <source>
        <dbReference type="PROSITE" id="PS51379"/>
    </source>
</evidence>
<feature type="domain" description="4Fe-4S ferredoxin-type" evidence="8">
    <location>
        <begin position="1"/>
        <end position="29"/>
    </location>
</feature>
<dbReference type="Gene3D" id="3.40.50.720">
    <property type="entry name" value="NAD(P)-binding Rossmann-like Domain"/>
    <property type="match status" value="1"/>
</dbReference>
<feature type="domain" description="4Fe-4S ferredoxin-type" evidence="8">
    <location>
        <begin position="37"/>
        <end position="66"/>
    </location>
</feature>
<keyword evidence="6 9" id="KW-0560">Oxidoreductase</keyword>
<accession>A0ABS4QLM1</accession>
<evidence type="ECO:0000313" key="10">
    <source>
        <dbReference type="Proteomes" id="UP001519325"/>
    </source>
</evidence>
<gene>
    <name evidence="9" type="ORF">BJ987_004477</name>
</gene>
<evidence type="ECO:0000313" key="9">
    <source>
        <dbReference type="EMBL" id="MBP2191576.1"/>
    </source>
</evidence>
<dbReference type="SUPFAM" id="SSF54862">
    <property type="entry name" value="4Fe-4S ferredoxins"/>
    <property type="match status" value="1"/>
</dbReference>
<dbReference type="PANTHER" id="PTHR48467">
    <property type="entry name" value="GLUTAMATE SYNTHASE 1 [NADH], CHLOROPLASTIC-LIKE"/>
    <property type="match status" value="1"/>
</dbReference>
<keyword evidence="4" id="KW-0274">FAD</keyword>
<evidence type="ECO:0000256" key="3">
    <source>
        <dbReference type="ARBA" id="ARBA00022630"/>
    </source>
</evidence>
<dbReference type="GO" id="GO:0004324">
    <property type="term" value="F:ferredoxin-NADP+ reductase activity"/>
    <property type="evidence" value="ECO:0007669"/>
    <property type="project" value="UniProtKB-EC"/>
</dbReference>
<dbReference type="InterPro" id="IPR055275">
    <property type="entry name" value="Ferredox_Rdtase"/>
</dbReference>
<dbReference type="InterPro" id="IPR036188">
    <property type="entry name" value="FAD/NAD-bd_sf"/>
</dbReference>
<dbReference type="RefSeq" id="WP_209893388.1">
    <property type="nucleotide sequence ID" value="NZ_JAGGMR010000001.1"/>
</dbReference>
<dbReference type="InterPro" id="IPR023753">
    <property type="entry name" value="FAD/NAD-binding_dom"/>
</dbReference>
<protein>
    <recommendedName>
        <fullName evidence="2">ferredoxin--NADP(+) reductase</fullName>
        <ecNumber evidence="2">1.18.1.2</ecNumber>
    </recommendedName>
</protein>
<evidence type="ECO:0000256" key="5">
    <source>
        <dbReference type="ARBA" id="ARBA00022857"/>
    </source>
</evidence>
<evidence type="ECO:0000256" key="7">
    <source>
        <dbReference type="ARBA" id="ARBA00047776"/>
    </source>
</evidence>
<dbReference type="PROSITE" id="PS51379">
    <property type="entry name" value="4FE4S_FER_2"/>
    <property type="match status" value="2"/>
</dbReference>
<dbReference type="PANTHER" id="PTHR48467:SF1">
    <property type="entry name" value="GLUTAMATE SYNTHASE 1 [NADH], CHLOROPLASTIC-LIKE"/>
    <property type="match status" value="1"/>
</dbReference>
<evidence type="ECO:0000256" key="6">
    <source>
        <dbReference type="ARBA" id="ARBA00023002"/>
    </source>
</evidence>